<dbReference type="SUPFAM" id="SSF54236">
    <property type="entry name" value="Ubiquitin-like"/>
    <property type="match status" value="2"/>
</dbReference>
<dbReference type="OrthoDB" id="1885901at2759"/>
<dbReference type="RefSeq" id="XP_029018194.1">
    <property type="nucleotide sequence ID" value="XM_029162361.3"/>
</dbReference>
<name>A0A6P7NL13_BETSP</name>
<organism evidence="2 3">
    <name type="scientific">Betta splendens</name>
    <name type="common">Siamese fighting fish</name>
    <dbReference type="NCBI Taxonomy" id="158456"/>
    <lineage>
        <taxon>Eukaryota</taxon>
        <taxon>Metazoa</taxon>
        <taxon>Chordata</taxon>
        <taxon>Craniata</taxon>
        <taxon>Vertebrata</taxon>
        <taxon>Euteleostomi</taxon>
        <taxon>Actinopterygii</taxon>
        <taxon>Neopterygii</taxon>
        <taxon>Teleostei</taxon>
        <taxon>Neoteleostei</taxon>
        <taxon>Acanthomorphata</taxon>
        <taxon>Anabantaria</taxon>
        <taxon>Anabantiformes</taxon>
        <taxon>Anabantoidei</taxon>
        <taxon>Osphronemidae</taxon>
        <taxon>Betta</taxon>
    </lineage>
</organism>
<dbReference type="FunCoup" id="A0A6P7NL13">
    <property type="interactions" value="2"/>
</dbReference>
<evidence type="ECO:0000313" key="2">
    <source>
        <dbReference type="Proteomes" id="UP000515150"/>
    </source>
</evidence>
<evidence type="ECO:0000313" key="3">
    <source>
        <dbReference type="RefSeq" id="XP_029018194.1"/>
    </source>
</evidence>
<dbReference type="GeneID" id="114862240"/>
<dbReference type="KEGG" id="bspl:114862240"/>
<dbReference type="PANTHER" id="PTHR10666">
    <property type="entry name" value="UBIQUITIN"/>
    <property type="match status" value="1"/>
</dbReference>
<proteinExistence type="predicted"/>
<dbReference type="Gene3D" id="3.10.20.90">
    <property type="entry name" value="Phosphatidylinositol 3-kinase Catalytic Subunit, Chain A, domain 1"/>
    <property type="match status" value="2"/>
</dbReference>
<feature type="domain" description="Ubiquitin-like" evidence="1">
    <location>
        <begin position="80"/>
        <end position="154"/>
    </location>
</feature>
<dbReference type="InterPro" id="IPR050158">
    <property type="entry name" value="Ubiquitin_ubiquitin-like"/>
</dbReference>
<dbReference type="PROSITE" id="PS50053">
    <property type="entry name" value="UBIQUITIN_2"/>
    <property type="match status" value="2"/>
</dbReference>
<feature type="domain" description="Ubiquitin-like" evidence="1">
    <location>
        <begin position="1"/>
        <end position="74"/>
    </location>
</feature>
<gene>
    <name evidence="3" type="primary">isg15</name>
</gene>
<dbReference type="InterPro" id="IPR029071">
    <property type="entry name" value="Ubiquitin-like_domsf"/>
</dbReference>
<dbReference type="CTD" id="9636"/>
<dbReference type="Pfam" id="PF00240">
    <property type="entry name" value="ubiquitin"/>
    <property type="match status" value="2"/>
</dbReference>
<sequence>MDLTITMVGGSHTLRVEPHHTVGYVKTLVHQKLGVPPHKQRLVFVNGNRVDLSNDAQTVASCGLRSGSVVSLLVIEPPTVQVFLRNEHGGTSAYDIKQGETVKEFKARVEEREKVPVSQQRLIYEGREMGSGTLADYNVQPLGTIYLNLRLRGG</sequence>
<keyword evidence="2" id="KW-1185">Reference proteome</keyword>
<dbReference type="InParanoid" id="A0A6P7NL13"/>
<dbReference type="InterPro" id="IPR000626">
    <property type="entry name" value="Ubiquitin-like_dom"/>
</dbReference>
<accession>A0A6P7NL13</accession>
<evidence type="ECO:0000259" key="1">
    <source>
        <dbReference type="PROSITE" id="PS50053"/>
    </source>
</evidence>
<dbReference type="AlphaFoldDB" id="A0A6P7NL13"/>
<dbReference type="InterPro" id="IPR019956">
    <property type="entry name" value="Ubiquitin_dom"/>
</dbReference>
<dbReference type="SMART" id="SM00213">
    <property type="entry name" value="UBQ"/>
    <property type="match status" value="2"/>
</dbReference>
<dbReference type="PRINTS" id="PR00348">
    <property type="entry name" value="UBIQUITIN"/>
</dbReference>
<protein>
    <submittedName>
        <fullName evidence="3">Ubiquitin-like protein ISG15</fullName>
    </submittedName>
</protein>
<reference evidence="3" key="1">
    <citation type="submission" date="2025-08" db="UniProtKB">
        <authorList>
            <consortium name="RefSeq"/>
        </authorList>
    </citation>
    <scope>IDENTIFICATION</scope>
</reference>
<dbReference type="Proteomes" id="UP000515150">
    <property type="component" value="Chromosome 9"/>
</dbReference>